<dbReference type="RefSeq" id="XP_046120714.1">
    <property type="nucleotide sequence ID" value="XM_046260143.1"/>
</dbReference>
<dbReference type="EMBL" id="MU251247">
    <property type="protein sequence ID" value="KAG9256790.1"/>
    <property type="molecule type" value="Genomic_DNA"/>
</dbReference>
<organism evidence="2 3">
    <name type="scientific">Emericellopsis atlantica</name>
    <dbReference type="NCBI Taxonomy" id="2614577"/>
    <lineage>
        <taxon>Eukaryota</taxon>
        <taxon>Fungi</taxon>
        <taxon>Dikarya</taxon>
        <taxon>Ascomycota</taxon>
        <taxon>Pezizomycotina</taxon>
        <taxon>Sordariomycetes</taxon>
        <taxon>Hypocreomycetidae</taxon>
        <taxon>Hypocreales</taxon>
        <taxon>Bionectriaceae</taxon>
        <taxon>Emericellopsis</taxon>
    </lineage>
</organism>
<sequence>MFIHAGAGLHGHEFSRSPTESDQAPKRPIPLLRSALRPLAEANTRYPLPSASPDFIPERRSYTDPAPPPQLPRRPASEAVTRKELAVRFQEPTMAPVPYPSQIAPSEDEESIAESELSGYSTLSGRRKRQKRTPRPATKYSLAHPAPQRKTKQRVLIQFRPKNLLQLQKIDDRRAMPAFDVLPSSTISGPFALPRLAKRCPRIFKTKPVLGTDDVLIARSEDYSATMPSSTSADGRLEDRDLLGVVSPMSAQGDDAVEIVMADGTAWGCKPLQNGSFEFSRVDDCGLKTVARWARKPTRTAALSVDGSVCSSSTSPVPREETWTFSVIDPSTRRHPIMGMLTPRELAIYDTYSTLQNAGSKGPPTKPFPPSATGLVKHSVDQKQTGSAELVPEELKDLMVVTACWVGIRLEGWPASLHPKALRSTASPQATSSDSIAQKRRTYPLASPPTSPAEIPSRMSSPNSCDYDISSGVTSPTSPVDVPKRAMSTGAAFMRRRQSEQQQSHYQPRTASLAELPMGAVGALKGVHRVNEEVDDGKTASCRIKVRQLTCKLFRRRSCRVT</sequence>
<keyword evidence="3" id="KW-1185">Reference proteome</keyword>
<dbReference type="AlphaFoldDB" id="A0A9P7ZSB5"/>
<dbReference type="Proteomes" id="UP000887229">
    <property type="component" value="Unassembled WGS sequence"/>
</dbReference>
<reference evidence="2" key="1">
    <citation type="journal article" date="2021" name="IMA Fungus">
        <title>Genomic characterization of three marine fungi, including Emericellopsis atlantica sp. nov. with signatures of a generalist lifestyle and marine biomass degradation.</title>
        <authorList>
            <person name="Hagestad O.C."/>
            <person name="Hou L."/>
            <person name="Andersen J.H."/>
            <person name="Hansen E.H."/>
            <person name="Altermark B."/>
            <person name="Li C."/>
            <person name="Kuhnert E."/>
            <person name="Cox R.J."/>
            <person name="Crous P.W."/>
            <person name="Spatafora J.W."/>
            <person name="Lail K."/>
            <person name="Amirebrahimi M."/>
            <person name="Lipzen A."/>
            <person name="Pangilinan J."/>
            <person name="Andreopoulos W."/>
            <person name="Hayes R.D."/>
            <person name="Ng V."/>
            <person name="Grigoriev I.V."/>
            <person name="Jackson S.A."/>
            <person name="Sutton T.D.S."/>
            <person name="Dobson A.D.W."/>
            <person name="Rama T."/>
        </authorList>
    </citation>
    <scope>NUCLEOTIDE SEQUENCE</scope>
    <source>
        <strain evidence="2">TS7</strain>
    </source>
</reference>
<comment type="caution">
    <text evidence="2">The sequence shown here is derived from an EMBL/GenBank/DDBJ whole genome shotgun (WGS) entry which is preliminary data.</text>
</comment>
<dbReference type="GeneID" id="70291046"/>
<feature type="compositionally biased region" description="Polar residues" evidence="1">
    <location>
        <begin position="424"/>
        <end position="436"/>
    </location>
</feature>
<dbReference type="OrthoDB" id="5404323at2759"/>
<feature type="region of interest" description="Disordered" evidence="1">
    <location>
        <begin position="1"/>
        <end position="28"/>
    </location>
</feature>
<evidence type="ECO:0000256" key="1">
    <source>
        <dbReference type="SAM" id="MobiDB-lite"/>
    </source>
</evidence>
<protein>
    <submittedName>
        <fullName evidence="2">Uncharacterized protein</fullName>
    </submittedName>
</protein>
<feature type="region of interest" description="Disordered" evidence="1">
    <location>
        <begin position="43"/>
        <end position="151"/>
    </location>
</feature>
<evidence type="ECO:0000313" key="2">
    <source>
        <dbReference type="EMBL" id="KAG9256790.1"/>
    </source>
</evidence>
<feature type="compositionally biased region" description="Basic residues" evidence="1">
    <location>
        <begin position="125"/>
        <end position="134"/>
    </location>
</feature>
<evidence type="ECO:0000313" key="3">
    <source>
        <dbReference type="Proteomes" id="UP000887229"/>
    </source>
</evidence>
<feature type="region of interest" description="Disordered" evidence="1">
    <location>
        <begin position="420"/>
        <end position="463"/>
    </location>
</feature>
<name>A0A9P7ZSB5_9HYPO</name>
<gene>
    <name evidence="2" type="ORF">F5Z01DRAFT_488362</name>
</gene>
<proteinExistence type="predicted"/>
<accession>A0A9P7ZSB5</accession>